<comment type="similarity">
    <text evidence="1">Belongs to the LysR transcriptional regulatory family.</text>
</comment>
<comment type="caution">
    <text evidence="6">The sequence shown here is derived from an EMBL/GenBank/DDBJ whole genome shotgun (WGS) entry which is preliminary data.</text>
</comment>
<dbReference type="Proteomes" id="UP000548476">
    <property type="component" value="Unassembled WGS sequence"/>
</dbReference>
<dbReference type="AlphaFoldDB" id="A0A841FSU1"/>
<dbReference type="GO" id="GO:0003700">
    <property type="term" value="F:DNA-binding transcription factor activity"/>
    <property type="evidence" value="ECO:0007669"/>
    <property type="project" value="InterPro"/>
</dbReference>
<sequence>MELRELECFLVLSEELHFGRTGERLYVSQGRVSQLLNALESRIGARLVERTSRRVALTPLGERFRESLRPAFEALNDAVCDARSRARGIDGVLRLGFLGGLSERLSASIGRFQARHPDSEVDPVEVPMFDPFGPVRRGEVDAAVVLLPVREPDLTLGPVFSREPQRLLVSARHPLARRETVSGADLADCDAIGVAGPAPEYWSRFPWPAETAWSGPRVRTLQEGLAAVAAGRGAMIMCRPTAEYNRRGDIAIVPLAGLPESSLGLVWRRDGETALVRAFAEAVAAGG</sequence>
<dbReference type="PROSITE" id="PS50931">
    <property type="entry name" value="HTH_LYSR"/>
    <property type="match status" value="1"/>
</dbReference>
<organism evidence="6 7">
    <name type="scientific">Phytomonospora endophytica</name>
    <dbReference type="NCBI Taxonomy" id="714109"/>
    <lineage>
        <taxon>Bacteria</taxon>
        <taxon>Bacillati</taxon>
        <taxon>Actinomycetota</taxon>
        <taxon>Actinomycetes</taxon>
        <taxon>Micromonosporales</taxon>
        <taxon>Micromonosporaceae</taxon>
        <taxon>Phytomonospora</taxon>
    </lineage>
</organism>
<evidence type="ECO:0000256" key="4">
    <source>
        <dbReference type="ARBA" id="ARBA00023163"/>
    </source>
</evidence>
<evidence type="ECO:0000256" key="1">
    <source>
        <dbReference type="ARBA" id="ARBA00009437"/>
    </source>
</evidence>
<keyword evidence="7" id="KW-1185">Reference proteome</keyword>
<reference evidence="6 7" key="1">
    <citation type="submission" date="2020-08" db="EMBL/GenBank/DDBJ databases">
        <title>Genomic Encyclopedia of Type Strains, Phase IV (KMG-IV): sequencing the most valuable type-strain genomes for metagenomic binning, comparative biology and taxonomic classification.</title>
        <authorList>
            <person name="Goeker M."/>
        </authorList>
    </citation>
    <scope>NUCLEOTIDE SEQUENCE [LARGE SCALE GENOMIC DNA]</scope>
    <source>
        <strain evidence="6 7">YIM 65646</strain>
    </source>
</reference>
<dbReference type="Gene3D" id="1.10.10.10">
    <property type="entry name" value="Winged helix-like DNA-binding domain superfamily/Winged helix DNA-binding domain"/>
    <property type="match status" value="1"/>
</dbReference>
<dbReference type="GO" id="GO:0003677">
    <property type="term" value="F:DNA binding"/>
    <property type="evidence" value="ECO:0007669"/>
    <property type="project" value="UniProtKB-KW"/>
</dbReference>
<dbReference type="SUPFAM" id="SSF46785">
    <property type="entry name" value="Winged helix' DNA-binding domain"/>
    <property type="match status" value="1"/>
</dbReference>
<dbReference type="InterPro" id="IPR005119">
    <property type="entry name" value="LysR_subst-bd"/>
</dbReference>
<dbReference type="CDD" id="cd08414">
    <property type="entry name" value="PBP2_LTTR_aromatics_like"/>
    <property type="match status" value="1"/>
</dbReference>
<dbReference type="RefSeq" id="WP_184789233.1">
    <property type="nucleotide sequence ID" value="NZ_BONT01000028.1"/>
</dbReference>
<keyword evidence="2" id="KW-0805">Transcription regulation</keyword>
<dbReference type="Pfam" id="PF03466">
    <property type="entry name" value="LysR_substrate"/>
    <property type="match status" value="1"/>
</dbReference>
<keyword evidence="3 6" id="KW-0238">DNA-binding</keyword>
<evidence type="ECO:0000313" key="7">
    <source>
        <dbReference type="Proteomes" id="UP000548476"/>
    </source>
</evidence>
<gene>
    <name evidence="6" type="ORF">HNR73_004248</name>
</gene>
<dbReference type="PANTHER" id="PTHR30346">
    <property type="entry name" value="TRANSCRIPTIONAL DUAL REGULATOR HCAR-RELATED"/>
    <property type="match status" value="1"/>
</dbReference>
<evidence type="ECO:0000259" key="5">
    <source>
        <dbReference type="PROSITE" id="PS50931"/>
    </source>
</evidence>
<evidence type="ECO:0000256" key="2">
    <source>
        <dbReference type="ARBA" id="ARBA00023015"/>
    </source>
</evidence>
<accession>A0A841FSU1</accession>
<dbReference type="Gene3D" id="3.40.190.10">
    <property type="entry name" value="Periplasmic binding protein-like II"/>
    <property type="match status" value="2"/>
</dbReference>
<dbReference type="InterPro" id="IPR000847">
    <property type="entry name" value="LysR_HTH_N"/>
</dbReference>
<evidence type="ECO:0000256" key="3">
    <source>
        <dbReference type="ARBA" id="ARBA00023125"/>
    </source>
</evidence>
<name>A0A841FSU1_9ACTN</name>
<dbReference type="PANTHER" id="PTHR30346:SF0">
    <property type="entry name" value="HCA OPERON TRANSCRIPTIONAL ACTIVATOR HCAR"/>
    <property type="match status" value="1"/>
</dbReference>
<protein>
    <submittedName>
        <fullName evidence="6">DNA-binding transcriptional LysR family regulator</fullName>
    </submittedName>
</protein>
<dbReference type="InterPro" id="IPR036390">
    <property type="entry name" value="WH_DNA-bd_sf"/>
</dbReference>
<dbReference type="GO" id="GO:0032993">
    <property type="term" value="C:protein-DNA complex"/>
    <property type="evidence" value="ECO:0007669"/>
    <property type="project" value="TreeGrafter"/>
</dbReference>
<dbReference type="InterPro" id="IPR036388">
    <property type="entry name" value="WH-like_DNA-bd_sf"/>
</dbReference>
<dbReference type="SUPFAM" id="SSF53850">
    <property type="entry name" value="Periplasmic binding protein-like II"/>
    <property type="match status" value="1"/>
</dbReference>
<evidence type="ECO:0000313" key="6">
    <source>
        <dbReference type="EMBL" id="MBB6036377.1"/>
    </source>
</evidence>
<feature type="domain" description="HTH lysR-type" evidence="5">
    <location>
        <begin position="1"/>
        <end position="58"/>
    </location>
</feature>
<proteinExistence type="inferred from homology"/>
<keyword evidence="4" id="KW-0804">Transcription</keyword>
<dbReference type="EMBL" id="JACHGT010000009">
    <property type="protein sequence ID" value="MBB6036377.1"/>
    <property type="molecule type" value="Genomic_DNA"/>
</dbReference>
<dbReference type="Pfam" id="PF00126">
    <property type="entry name" value="HTH_1"/>
    <property type="match status" value="1"/>
</dbReference>